<evidence type="ECO:0000256" key="1">
    <source>
        <dbReference type="SAM" id="MobiDB-lite"/>
    </source>
</evidence>
<feature type="region of interest" description="Disordered" evidence="1">
    <location>
        <begin position="373"/>
        <end position="403"/>
    </location>
</feature>
<name>A0A316UP03_9BASI</name>
<feature type="transmembrane region" description="Helical" evidence="2">
    <location>
        <begin position="12"/>
        <end position="35"/>
    </location>
</feature>
<feature type="compositionally biased region" description="Polar residues" evidence="1">
    <location>
        <begin position="314"/>
        <end position="329"/>
    </location>
</feature>
<proteinExistence type="predicted"/>
<evidence type="ECO:0000256" key="2">
    <source>
        <dbReference type="SAM" id="Phobius"/>
    </source>
</evidence>
<organism evidence="3 4">
    <name type="scientific">Jaminaea rosea</name>
    <dbReference type="NCBI Taxonomy" id="1569628"/>
    <lineage>
        <taxon>Eukaryota</taxon>
        <taxon>Fungi</taxon>
        <taxon>Dikarya</taxon>
        <taxon>Basidiomycota</taxon>
        <taxon>Ustilaginomycotina</taxon>
        <taxon>Exobasidiomycetes</taxon>
        <taxon>Microstromatales</taxon>
        <taxon>Microstromatales incertae sedis</taxon>
        <taxon>Jaminaea</taxon>
    </lineage>
</organism>
<feature type="transmembrane region" description="Helical" evidence="2">
    <location>
        <begin position="181"/>
        <end position="201"/>
    </location>
</feature>
<keyword evidence="2" id="KW-0472">Membrane</keyword>
<accession>A0A316UP03</accession>
<gene>
    <name evidence="3" type="ORF">BDZ90DRAFT_40090</name>
</gene>
<keyword evidence="4" id="KW-1185">Reference proteome</keyword>
<dbReference type="GeneID" id="37031383"/>
<dbReference type="RefSeq" id="XP_025361110.1">
    <property type="nucleotide sequence ID" value="XM_025509560.1"/>
</dbReference>
<dbReference type="OrthoDB" id="2548644at2759"/>
<keyword evidence="2" id="KW-1133">Transmembrane helix</keyword>
<feature type="transmembrane region" description="Helical" evidence="2">
    <location>
        <begin position="222"/>
        <end position="244"/>
    </location>
</feature>
<feature type="transmembrane region" description="Helical" evidence="2">
    <location>
        <begin position="125"/>
        <end position="145"/>
    </location>
</feature>
<feature type="transmembrane region" description="Helical" evidence="2">
    <location>
        <begin position="56"/>
        <end position="74"/>
    </location>
</feature>
<feature type="compositionally biased region" description="Polar residues" evidence="1">
    <location>
        <begin position="382"/>
        <end position="403"/>
    </location>
</feature>
<reference evidence="3 4" key="1">
    <citation type="journal article" date="2018" name="Mol. Biol. Evol.">
        <title>Broad Genomic Sampling Reveals a Smut Pathogenic Ancestry of the Fungal Clade Ustilaginomycotina.</title>
        <authorList>
            <person name="Kijpornyongpan T."/>
            <person name="Mondo S.J."/>
            <person name="Barry K."/>
            <person name="Sandor L."/>
            <person name="Lee J."/>
            <person name="Lipzen A."/>
            <person name="Pangilinan J."/>
            <person name="LaButti K."/>
            <person name="Hainaut M."/>
            <person name="Henrissat B."/>
            <person name="Grigoriev I.V."/>
            <person name="Spatafora J.W."/>
            <person name="Aime M.C."/>
        </authorList>
    </citation>
    <scope>NUCLEOTIDE SEQUENCE [LARGE SCALE GENOMIC DNA]</scope>
    <source>
        <strain evidence="3 4">MCA 5214</strain>
    </source>
</reference>
<keyword evidence="2" id="KW-0812">Transmembrane</keyword>
<sequence length="664" mass="72062">MAFPEPALTPEYFTFVLLWALPITTQVILMFFEGIRTIPGEIRMMMRIHRRGRPNIVEIIFFVIKYIAILATVMSVLQEWTPWLTAKSCLAASWILQLGLSLCTVLVSTSLAWRCYVIFQRNRRVGLILLGGLIVHLAMSLFAAIGQAKYDIKQENYCGWSDAMLHKNHSHKWYQIHASWFMLYSTAFDTVMVIAASWRLLKFVRGPTGLQRIGRLLFINNLHYLAIVSTINLIQFFVLCFRFSSIPPLMWLTETLQIIVCLQMLISEQDEAHGYSNRAGQQTAYRGGGGGGGIGGGGYSGGKTPGSSFVPVKSGTSSKPQQSTFSSLDQAEIRQPLEGIRFDALHSESIVDRDTTMSQIQAGVTKEITDLQHPAPHPWAYQQDSSISHGPSTPHSGCAHNSNGRTQVYGYEVSSTLPATSTAFTPRLFYGTEPSSFHTSPPASLGDGGGSSSSPRPPKSGGGLSVKAIRAGLDYQQSHRQMPISGATAANCDDAYAMKPVSVHSAQGSEPAGNSGGRKRAMSSHSNASVCTCARSGVGQQVSYGTALTCEMTNPREHATRRDTTLSTATGASAAVGGASPQVDTTISFDAPKLGEEEGYPSHRLLSFPHVGGSEAPHDHGNVGVTAGDKQIRHVHSHVEQMTNGAVNPDAPFADYNTSVRYRF</sequence>
<feature type="transmembrane region" description="Helical" evidence="2">
    <location>
        <begin position="94"/>
        <end position="113"/>
    </location>
</feature>
<feature type="region of interest" description="Disordered" evidence="1">
    <location>
        <begin position="503"/>
        <end position="522"/>
    </location>
</feature>
<dbReference type="Proteomes" id="UP000245884">
    <property type="component" value="Unassembled WGS sequence"/>
</dbReference>
<protein>
    <submittedName>
        <fullName evidence="3">Uncharacterized protein</fullName>
    </submittedName>
</protein>
<feature type="region of interest" description="Disordered" evidence="1">
    <location>
        <begin position="433"/>
        <end position="465"/>
    </location>
</feature>
<dbReference type="AlphaFoldDB" id="A0A316UP03"/>
<evidence type="ECO:0000313" key="3">
    <source>
        <dbReference type="EMBL" id="PWN26498.1"/>
    </source>
</evidence>
<evidence type="ECO:0000313" key="4">
    <source>
        <dbReference type="Proteomes" id="UP000245884"/>
    </source>
</evidence>
<dbReference type="EMBL" id="KZ819671">
    <property type="protein sequence ID" value="PWN26498.1"/>
    <property type="molecule type" value="Genomic_DNA"/>
</dbReference>
<feature type="region of interest" description="Disordered" evidence="1">
    <location>
        <begin position="305"/>
        <end position="330"/>
    </location>
</feature>